<dbReference type="EMBL" id="LRFC01000001">
    <property type="protein sequence ID" value="KZE69304.1"/>
    <property type="molecule type" value="Genomic_DNA"/>
</dbReference>
<protein>
    <submittedName>
        <fullName evidence="2">Methyltransferase</fullName>
    </submittedName>
</protein>
<gene>
    <name evidence="2" type="ORF">AWM68_03290</name>
</gene>
<sequence length="254" mass="28987">MSFKNYGPLCTEVYDQTKKVGQSFGGDIEYYTNRLKENGGRTLEVMVGSGRVIIPLLEAGLDVDGMDYSGEMLASCQHRLHEKGLAARLFESDLQNLNLQKKYSNIIIPGGSFLLIEKREESLQALKQIFNHLEDGGKLILDIFLPTDQFEAGRVIRTLTVNCPNGDIITMEDKQIEVNFLEQYKVSYLKYEKWREGSLIQTELQRFAIRWYGIDEFKLILESVGFKEVSVSADFEFGKKPSHARQSFVFEASK</sequence>
<dbReference type="Gene3D" id="2.20.25.110">
    <property type="entry name" value="S-adenosyl-L-methionine-dependent methyltransferases"/>
    <property type="match status" value="1"/>
</dbReference>
<keyword evidence="2" id="KW-0489">Methyltransferase</keyword>
<dbReference type="AlphaFoldDB" id="A0A161TJ92"/>
<keyword evidence="2" id="KW-0808">Transferase</keyword>
<accession>A0A161TJ92</accession>
<dbReference type="SUPFAM" id="SSF53335">
    <property type="entry name" value="S-adenosyl-L-methionine-dependent methyltransferases"/>
    <property type="match status" value="1"/>
</dbReference>
<dbReference type="InterPro" id="IPR029063">
    <property type="entry name" value="SAM-dependent_MTases_sf"/>
</dbReference>
<reference evidence="3" key="1">
    <citation type="submission" date="2016-01" db="EMBL/GenBank/DDBJ databases">
        <title>Draft genome of Chromobacterium sp. F49.</title>
        <authorList>
            <person name="Hong K.W."/>
        </authorList>
    </citation>
    <scope>NUCLEOTIDE SEQUENCE [LARGE SCALE GENOMIC DNA]</scope>
    <source>
        <strain evidence="3">P7IIIA</strain>
    </source>
</reference>
<dbReference type="Proteomes" id="UP000076567">
    <property type="component" value="Unassembled WGS sequence"/>
</dbReference>
<evidence type="ECO:0000313" key="2">
    <source>
        <dbReference type="EMBL" id="KZE69304.1"/>
    </source>
</evidence>
<dbReference type="RefSeq" id="WP_066236794.1">
    <property type="nucleotide sequence ID" value="NZ_LRFC01000001.1"/>
</dbReference>
<dbReference type="OrthoDB" id="9804312at2"/>
<proteinExistence type="predicted"/>
<dbReference type="GO" id="GO:0032259">
    <property type="term" value="P:methylation"/>
    <property type="evidence" value="ECO:0007669"/>
    <property type="project" value="UniProtKB-KW"/>
</dbReference>
<comment type="caution">
    <text evidence="2">The sequence shown here is derived from an EMBL/GenBank/DDBJ whole genome shotgun (WGS) entry which is preliminary data.</text>
</comment>
<keyword evidence="3" id="KW-1185">Reference proteome</keyword>
<feature type="domain" description="Methyltransferase" evidence="1">
    <location>
        <begin position="43"/>
        <end position="137"/>
    </location>
</feature>
<dbReference type="GO" id="GO:0008168">
    <property type="term" value="F:methyltransferase activity"/>
    <property type="evidence" value="ECO:0007669"/>
    <property type="project" value="UniProtKB-KW"/>
</dbReference>
<dbReference type="Gene3D" id="3.40.50.150">
    <property type="entry name" value="Vaccinia Virus protein VP39"/>
    <property type="match status" value="1"/>
</dbReference>
<organism evidence="2 3">
    <name type="scientific">Fictibacillus phosphorivorans</name>
    <dbReference type="NCBI Taxonomy" id="1221500"/>
    <lineage>
        <taxon>Bacteria</taxon>
        <taxon>Bacillati</taxon>
        <taxon>Bacillota</taxon>
        <taxon>Bacilli</taxon>
        <taxon>Bacillales</taxon>
        <taxon>Fictibacillaceae</taxon>
        <taxon>Fictibacillus</taxon>
    </lineage>
</organism>
<name>A0A161TJ92_9BACL</name>
<dbReference type="InterPro" id="IPR041698">
    <property type="entry name" value="Methyltransf_25"/>
</dbReference>
<dbReference type="Pfam" id="PF13649">
    <property type="entry name" value="Methyltransf_25"/>
    <property type="match status" value="1"/>
</dbReference>
<evidence type="ECO:0000313" key="3">
    <source>
        <dbReference type="Proteomes" id="UP000076567"/>
    </source>
</evidence>
<evidence type="ECO:0000259" key="1">
    <source>
        <dbReference type="Pfam" id="PF13649"/>
    </source>
</evidence>